<dbReference type="STRING" id="1714016.BA724_17275"/>
<evidence type="ECO:0000313" key="2">
    <source>
        <dbReference type="Proteomes" id="UP000095658"/>
    </source>
</evidence>
<accession>A0A1E7DS37</accession>
<dbReference type="Proteomes" id="UP000095658">
    <property type="component" value="Unassembled WGS sequence"/>
</dbReference>
<evidence type="ECO:0008006" key="3">
    <source>
        <dbReference type="Google" id="ProtNLM"/>
    </source>
</evidence>
<organism evidence="1 2">
    <name type="scientific">Domibacillus iocasae</name>
    <dbReference type="NCBI Taxonomy" id="1714016"/>
    <lineage>
        <taxon>Bacteria</taxon>
        <taxon>Bacillati</taxon>
        <taxon>Bacillota</taxon>
        <taxon>Bacilli</taxon>
        <taxon>Bacillales</taxon>
        <taxon>Bacillaceae</taxon>
        <taxon>Domibacillus</taxon>
    </lineage>
</organism>
<gene>
    <name evidence="1" type="ORF">BA724_17275</name>
</gene>
<reference evidence="1 2" key="1">
    <citation type="submission" date="2016-06" db="EMBL/GenBank/DDBJ databases">
        <title>Domibacillus iocasae genome sequencing.</title>
        <authorList>
            <person name="Verma A."/>
            <person name="Pal Y."/>
            <person name="Ojha A.K."/>
            <person name="Krishnamurthi S."/>
        </authorList>
    </citation>
    <scope>NUCLEOTIDE SEQUENCE [LARGE SCALE GENOMIC DNA]</scope>
    <source>
        <strain evidence="1 2">DSM 29979</strain>
    </source>
</reference>
<evidence type="ECO:0000313" key="1">
    <source>
        <dbReference type="EMBL" id="OES45893.1"/>
    </source>
</evidence>
<dbReference type="RefSeq" id="WP_069937477.1">
    <property type="nucleotide sequence ID" value="NZ_MAMP01000011.1"/>
</dbReference>
<dbReference type="OrthoDB" id="1644322at2"/>
<protein>
    <recommendedName>
        <fullName evidence="3">YolD-like family protein</fullName>
    </recommendedName>
</protein>
<dbReference type="AlphaFoldDB" id="A0A1E7DS37"/>
<comment type="caution">
    <text evidence="1">The sequence shown here is derived from an EMBL/GenBank/DDBJ whole genome shotgun (WGS) entry which is preliminary data.</text>
</comment>
<keyword evidence="2" id="KW-1185">Reference proteome</keyword>
<dbReference type="EMBL" id="MAMP01000011">
    <property type="protein sequence ID" value="OES45893.1"/>
    <property type="molecule type" value="Genomic_DNA"/>
</dbReference>
<name>A0A1E7DS37_9BACI</name>
<proteinExistence type="predicted"/>
<sequence length="122" mass="14186">MRKLYPDRGMMKWQGLILSEHAEMMNTEKNKVIRREILFDEQQKEEFNRMVHLSIHLKKEVVIELNTFGDDDPLKVSGVVSEFSCLPGQKPYMKMAGFSSRLWIDEMVSIALAEGEEYGDTD</sequence>